<dbReference type="InterPro" id="IPR029063">
    <property type="entry name" value="SAM-dependent_MTases_sf"/>
</dbReference>
<dbReference type="PRINTS" id="PR00507">
    <property type="entry name" value="N12N6MTFRASE"/>
</dbReference>
<dbReference type="InterPro" id="IPR050953">
    <property type="entry name" value="N4_N6_ade-DNA_methylase"/>
</dbReference>
<evidence type="ECO:0000259" key="7">
    <source>
        <dbReference type="Pfam" id="PF20466"/>
    </source>
</evidence>
<evidence type="ECO:0000256" key="3">
    <source>
        <dbReference type="ARBA" id="ARBA00022679"/>
    </source>
</evidence>
<evidence type="ECO:0000259" key="6">
    <source>
        <dbReference type="Pfam" id="PF20465"/>
    </source>
</evidence>
<dbReference type="Pfam" id="PF20473">
    <property type="entry name" value="MmeI_Mtase"/>
    <property type="match status" value="1"/>
</dbReference>
<evidence type="ECO:0000313" key="11">
    <source>
        <dbReference type="Proteomes" id="UP000198814"/>
    </source>
</evidence>
<feature type="domain" description="MmeI-like helicase spacer" evidence="6">
    <location>
        <begin position="179"/>
        <end position="257"/>
    </location>
</feature>
<dbReference type="InterPro" id="IPR046818">
    <property type="entry name" value="MmeI_C"/>
</dbReference>
<dbReference type="PANTHER" id="PTHR33841">
    <property type="entry name" value="DNA METHYLTRANSFERASE YEEA-RELATED"/>
    <property type="match status" value="1"/>
</dbReference>
<dbReference type="GO" id="GO:0009007">
    <property type="term" value="F:site-specific DNA-methyltransferase (adenine-specific) activity"/>
    <property type="evidence" value="ECO:0007669"/>
    <property type="project" value="UniProtKB-EC"/>
</dbReference>
<proteinExistence type="predicted"/>
<dbReference type="Pfam" id="PF20465">
    <property type="entry name" value="MmeI_hel"/>
    <property type="match status" value="1"/>
</dbReference>
<dbReference type="InterPro" id="IPR046820">
    <property type="entry name" value="MmeI_TRD"/>
</dbReference>
<keyword evidence="3" id="KW-0808">Transferase</keyword>
<dbReference type="InterPro" id="IPR046816">
    <property type="entry name" value="MmeI_Mtase"/>
</dbReference>
<evidence type="ECO:0000313" key="10">
    <source>
        <dbReference type="EMBL" id="SEO46437.1"/>
    </source>
</evidence>
<evidence type="ECO:0000259" key="8">
    <source>
        <dbReference type="Pfam" id="PF20467"/>
    </source>
</evidence>
<dbReference type="Pfam" id="PF20464">
    <property type="entry name" value="MmeI_N"/>
    <property type="match status" value="1"/>
</dbReference>
<dbReference type="GO" id="GO:0032259">
    <property type="term" value="P:methylation"/>
    <property type="evidence" value="ECO:0007669"/>
    <property type="project" value="UniProtKB-KW"/>
</dbReference>
<dbReference type="Pfam" id="PF20466">
    <property type="entry name" value="MmeI_TRD"/>
    <property type="match status" value="1"/>
</dbReference>
<protein>
    <recommendedName>
        <fullName evidence="1">site-specific DNA-methyltransferase (adenine-specific)</fullName>
        <ecNumber evidence="1">2.1.1.72</ecNumber>
    </recommendedName>
</protein>
<gene>
    <name evidence="10" type="ORF">SAMN05216333_11049</name>
</gene>
<dbReference type="Proteomes" id="UP000198814">
    <property type="component" value="Unassembled WGS sequence"/>
</dbReference>
<keyword evidence="11" id="KW-1185">Reference proteome</keyword>
<evidence type="ECO:0000259" key="5">
    <source>
        <dbReference type="Pfam" id="PF20464"/>
    </source>
</evidence>
<name>A0A1H8PXQ3_9PROT</name>
<dbReference type="AlphaFoldDB" id="A0A1H8PXQ3"/>
<dbReference type="Gene3D" id="3.40.50.150">
    <property type="entry name" value="Vaccinia Virus protein VP39"/>
    <property type="match status" value="1"/>
</dbReference>
<dbReference type="SUPFAM" id="SSF53335">
    <property type="entry name" value="S-adenosyl-L-methionine-dependent methyltransferases"/>
    <property type="match status" value="1"/>
</dbReference>
<evidence type="ECO:0000256" key="4">
    <source>
        <dbReference type="ARBA" id="ARBA00047942"/>
    </source>
</evidence>
<evidence type="ECO:0000256" key="1">
    <source>
        <dbReference type="ARBA" id="ARBA00011900"/>
    </source>
</evidence>
<dbReference type="PANTHER" id="PTHR33841:SF1">
    <property type="entry name" value="DNA METHYLTRANSFERASE A"/>
    <property type="match status" value="1"/>
</dbReference>
<reference evidence="11" key="1">
    <citation type="submission" date="2016-10" db="EMBL/GenBank/DDBJ databases">
        <authorList>
            <person name="Varghese N."/>
            <person name="Submissions S."/>
        </authorList>
    </citation>
    <scope>NUCLEOTIDE SEQUENCE [LARGE SCALE GENOMIC DNA]</scope>
    <source>
        <strain evidence="11">Nm76</strain>
    </source>
</reference>
<feature type="domain" description="MmeI-like N-terminal" evidence="5">
    <location>
        <begin position="11"/>
        <end position="173"/>
    </location>
</feature>
<dbReference type="Pfam" id="PF20467">
    <property type="entry name" value="MmeI_C"/>
    <property type="match status" value="1"/>
</dbReference>
<feature type="domain" description="MmeI-like target recognition" evidence="7">
    <location>
        <begin position="623"/>
        <end position="825"/>
    </location>
</feature>
<dbReference type="OrthoDB" id="9782445at2"/>
<dbReference type="RefSeq" id="WP_090318013.1">
    <property type="nucleotide sequence ID" value="NZ_FNOE01000008.1"/>
</dbReference>
<dbReference type="InterPro" id="IPR046817">
    <property type="entry name" value="MmeI_N"/>
</dbReference>
<evidence type="ECO:0000256" key="2">
    <source>
        <dbReference type="ARBA" id="ARBA00022603"/>
    </source>
</evidence>
<sequence>MALAWNEIKDRALAFSRDWAKAESEDADAKPFWIEFFQVFGINQRRIGSFEQKVKKLGDRDGYIDWLWKGNLLIEHKSRGKDLDRAYQQAIDYFPGLKEHELPRFVLVSDFARFRLYDMIEGTHSEFLLKGLYKNVKLFWFIAGYQPQKISPQSPVNAKAVQRMARLHDRLKQIGYTGHALEVYLVRLLFCLFAEDTGIFERTQFTEFIEQQTREDGSDLAPQLAQLFDVLNTPETARLRNLDDTLSRFPYINGKLFEERLPFASFDRDMRAALLYCCAIDWSGISPAIFGSLFQNIMDETPNARRNLGAHYTTEENILKLIGPLFLDELRAEFDKIRHTVKSRTQNLQAFHAKLAGLKFLDPACGCGNFLVIAYRELRKLELEVLRELHHSGQQALDIATIIQVDVDQFHGIEIEEFPVQIAQVALWLTDHQMNALVSEEFGQYFIRLPLKKSAHILHGNALRLDWNSVIAAKECDIVMGNPPFIGAKFLNDAQRTDVATIFHDTKNAGLLDYVTCWYRKATGYIAAHPAIRVAFVSTNSITQGEQVSVLWPDLLRHGVHLHFAHRTFQWSSEASGKAAVHCVIIGFGLQEAAQKTIFEYENIQGEAHAVASKNINPYLVDSPNLFLENRNKPICSVPVIGIGSQPIDDGNFLFTTEEKEEFLKRSPKAAKYFHRWLGAVEFINGYERWCLWLGDCPPNELRQLPEVLSLVEAVKNFRLKSKRAQTLKAADTPTHFGTELIPTTPYLLIPKVSSERRNFIPLGFIQPETFCSDLVFMLPNATLYHFGILTSTMHNAWMRTVCGRLKSDYRYSAGIVYNNFPWPEPTDTQRKTIETAAQAVLDARAQFPNATLADLYDPLAMPPELVRAHQTLDRAVDAAYGKKSFASEAERVAFLFERYQTITSLLPAAAARRPRKKTAKQPDHDPLP</sequence>
<organism evidence="10 11">
    <name type="scientific">Nitrosomonas oligotropha</name>
    <dbReference type="NCBI Taxonomy" id="42354"/>
    <lineage>
        <taxon>Bacteria</taxon>
        <taxon>Pseudomonadati</taxon>
        <taxon>Pseudomonadota</taxon>
        <taxon>Betaproteobacteria</taxon>
        <taxon>Nitrosomonadales</taxon>
        <taxon>Nitrosomonadaceae</taxon>
        <taxon>Nitrosomonas</taxon>
    </lineage>
</organism>
<dbReference type="EMBL" id="FODO01000010">
    <property type="protein sequence ID" value="SEO46437.1"/>
    <property type="molecule type" value="Genomic_DNA"/>
</dbReference>
<keyword evidence="2 10" id="KW-0489">Methyltransferase</keyword>
<feature type="domain" description="MmeI-like DNA-methyltransferase" evidence="9">
    <location>
        <begin position="342"/>
        <end position="600"/>
    </location>
</feature>
<dbReference type="EC" id="2.1.1.72" evidence="1"/>
<accession>A0A1H8PXQ3</accession>
<comment type="catalytic activity">
    <reaction evidence="4">
        <text>a 2'-deoxyadenosine in DNA + S-adenosyl-L-methionine = an N(6)-methyl-2'-deoxyadenosine in DNA + S-adenosyl-L-homocysteine + H(+)</text>
        <dbReference type="Rhea" id="RHEA:15197"/>
        <dbReference type="Rhea" id="RHEA-COMP:12418"/>
        <dbReference type="Rhea" id="RHEA-COMP:12419"/>
        <dbReference type="ChEBI" id="CHEBI:15378"/>
        <dbReference type="ChEBI" id="CHEBI:57856"/>
        <dbReference type="ChEBI" id="CHEBI:59789"/>
        <dbReference type="ChEBI" id="CHEBI:90615"/>
        <dbReference type="ChEBI" id="CHEBI:90616"/>
        <dbReference type="EC" id="2.1.1.72"/>
    </reaction>
</comment>
<dbReference type="InterPro" id="IPR046819">
    <property type="entry name" value="MmeI_hel"/>
</dbReference>
<dbReference type="STRING" id="42354.SAMN05216333_11049"/>
<feature type="domain" description="MmeI-like C-terminal" evidence="8">
    <location>
        <begin position="828"/>
        <end position="907"/>
    </location>
</feature>
<evidence type="ECO:0000259" key="9">
    <source>
        <dbReference type="Pfam" id="PF20473"/>
    </source>
</evidence>